<gene>
    <name evidence="3" type="ORF">MicloDRAFT_00001940</name>
</gene>
<feature type="region of interest" description="Disordered" evidence="1">
    <location>
        <begin position="1"/>
        <end position="57"/>
    </location>
</feature>
<keyword evidence="4" id="KW-1185">Reference proteome</keyword>
<evidence type="ECO:0000256" key="1">
    <source>
        <dbReference type="SAM" id="MobiDB-lite"/>
    </source>
</evidence>
<dbReference type="Proteomes" id="UP000003947">
    <property type="component" value="Unassembled WGS sequence"/>
</dbReference>
<dbReference type="PATRIC" id="fig|864069.3.peg.204"/>
<evidence type="ECO:0000259" key="2">
    <source>
        <dbReference type="Pfam" id="PF21834"/>
    </source>
</evidence>
<evidence type="ECO:0000313" key="3">
    <source>
        <dbReference type="EMBL" id="EIM31204.1"/>
    </source>
</evidence>
<reference evidence="3 4" key="1">
    <citation type="submission" date="2012-02" db="EMBL/GenBank/DDBJ databases">
        <title>Improved High-Quality Draft sequence of Microvirga sp. WSM3557.</title>
        <authorList>
            <consortium name="US DOE Joint Genome Institute"/>
            <person name="Lucas S."/>
            <person name="Han J."/>
            <person name="Lapidus A."/>
            <person name="Cheng J.-F."/>
            <person name="Goodwin L."/>
            <person name="Pitluck S."/>
            <person name="Peters L."/>
            <person name="Zhang X."/>
            <person name="Detter J.C."/>
            <person name="Han C."/>
            <person name="Tapia R."/>
            <person name="Land M."/>
            <person name="Hauser L."/>
            <person name="Kyrpides N."/>
            <person name="Ivanova N."/>
            <person name="Pagani I."/>
            <person name="Brau L."/>
            <person name="Yates R."/>
            <person name="O'Hara G."/>
            <person name="Rui T."/>
            <person name="Howieson J."/>
            <person name="Reeve W."/>
            <person name="Woyke T."/>
        </authorList>
    </citation>
    <scope>NUCLEOTIDE SEQUENCE [LARGE SCALE GENOMIC DNA]</scope>
    <source>
        <strain evidence="3 4">WSM3557</strain>
    </source>
</reference>
<feature type="compositionally biased region" description="Basic and acidic residues" evidence="1">
    <location>
        <begin position="25"/>
        <end position="36"/>
    </location>
</feature>
<dbReference type="Pfam" id="PF21834">
    <property type="entry name" value="DUF6894"/>
    <property type="match status" value="1"/>
</dbReference>
<sequence>MPSDIKKPAARLNPFGMSKAPKHPSQRDDLKRRDDEGGPPCSGYPSHKPPQAPEPRAETALYYFNLRTEDGLVDDPEGEKYPDLQAARDAAMAKVRGMITEGDQIGENRRSWCVEVMDKANQTVLTVAFSQVLDRKAND</sequence>
<dbReference type="AlphaFoldDB" id="I4Z4R2"/>
<feature type="domain" description="DUF6894" evidence="2">
    <location>
        <begin position="61"/>
        <end position="130"/>
    </location>
</feature>
<organism evidence="3 4">
    <name type="scientific">Microvirga lotononidis</name>
    <dbReference type="NCBI Taxonomy" id="864069"/>
    <lineage>
        <taxon>Bacteria</taxon>
        <taxon>Pseudomonadati</taxon>
        <taxon>Pseudomonadota</taxon>
        <taxon>Alphaproteobacteria</taxon>
        <taxon>Hyphomicrobiales</taxon>
        <taxon>Methylobacteriaceae</taxon>
        <taxon>Microvirga</taxon>
    </lineage>
</organism>
<dbReference type="HOGENOM" id="CLU_1842819_0_0_5"/>
<name>I4Z4R2_9HYPH</name>
<proteinExistence type="predicted"/>
<dbReference type="InterPro" id="IPR054189">
    <property type="entry name" value="DUF6894"/>
</dbReference>
<dbReference type="EMBL" id="JH660633">
    <property type="protein sequence ID" value="EIM31204.1"/>
    <property type="molecule type" value="Genomic_DNA"/>
</dbReference>
<evidence type="ECO:0000313" key="4">
    <source>
        <dbReference type="Proteomes" id="UP000003947"/>
    </source>
</evidence>
<accession>I4Z4R2</accession>
<dbReference type="STRING" id="864069.MicloDRAFT_00001940"/>
<protein>
    <recommendedName>
        <fullName evidence="2">DUF6894 domain-containing protein</fullName>
    </recommendedName>
</protein>